<dbReference type="VEuPathDB" id="FungiDB:KRP23_5085"/>
<dbReference type="InterPro" id="IPR012337">
    <property type="entry name" value="RNaseH-like_sf"/>
</dbReference>
<dbReference type="Gene3D" id="1.10.630.10">
    <property type="entry name" value="Cytochrome P450"/>
    <property type="match status" value="2"/>
</dbReference>
<comment type="similarity">
    <text evidence="1">Belongs to the cytochrome P450 family.</text>
</comment>
<keyword evidence="3" id="KW-0560">Oxidoreductase</keyword>
<dbReference type="GO" id="GO:0005506">
    <property type="term" value="F:iron ion binding"/>
    <property type="evidence" value="ECO:0007669"/>
    <property type="project" value="InterPro"/>
</dbReference>
<organism evidence="6 7">
    <name type="scientific">Phytophthora ramorum</name>
    <name type="common">Sudden oak death agent</name>
    <dbReference type="NCBI Taxonomy" id="164328"/>
    <lineage>
        <taxon>Eukaryota</taxon>
        <taxon>Sar</taxon>
        <taxon>Stramenopiles</taxon>
        <taxon>Oomycota</taxon>
        <taxon>Peronosporomycetes</taxon>
        <taxon>Peronosporales</taxon>
        <taxon>Peronosporaceae</taxon>
        <taxon>Phytophthora</taxon>
    </lineage>
</organism>
<reference evidence="6" key="2">
    <citation type="submission" date="2015-06" db="UniProtKB">
        <authorList>
            <consortium name="EnsemblProtists"/>
        </authorList>
    </citation>
    <scope>IDENTIFICATION</scope>
    <source>
        <strain evidence="6">Pr102</strain>
    </source>
</reference>
<evidence type="ECO:0000313" key="7">
    <source>
        <dbReference type="Proteomes" id="UP000005238"/>
    </source>
</evidence>
<dbReference type="CDD" id="cd11064">
    <property type="entry name" value="CYP86A"/>
    <property type="match status" value="2"/>
</dbReference>
<dbReference type="EMBL" id="DS567370">
    <property type="status" value="NOT_ANNOTATED_CDS"/>
    <property type="molecule type" value="Genomic_DNA"/>
</dbReference>
<dbReference type="PRINTS" id="PR00463">
    <property type="entry name" value="EP450I"/>
</dbReference>
<dbReference type="GO" id="GO:0016705">
    <property type="term" value="F:oxidoreductase activity, acting on paired donors, with incorporation or reduction of molecular oxygen"/>
    <property type="evidence" value="ECO:0007669"/>
    <property type="project" value="InterPro"/>
</dbReference>
<name>H3H8C4_PHYRM</name>
<evidence type="ECO:0000256" key="2">
    <source>
        <dbReference type="ARBA" id="ARBA00022723"/>
    </source>
</evidence>
<dbReference type="InterPro" id="IPR001128">
    <property type="entry name" value="Cyt_P450"/>
</dbReference>
<dbReference type="EnsemblProtists" id="Phyra87040">
    <property type="protein sequence ID" value="Phyra87040"/>
    <property type="gene ID" value="Phyra87040"/>
</dbReference>
<dbReference type="SUPFAM" id="SSF48264">
    <property type="entry name" value="Cytochrome P450"/>
    <property type="match status" value="2"/>
</dbReference>
<dbReference type="Gene3D" id="3.30.420.10">
    <property type="entry name" value="Ribonuclease H-like superfamily/Ribonuclease H"/>
    <property type="match status" value="1"/>
</dbReference>
<dbReference type="Pfam" id="PF00067">
    <property type="entry name" value="p450"/>
    <property type="match status" value="2"/>
</dbReference>
<dbReference type="eggNOG" id="KOG0157">
    <property type="taxonomic scope" value="Eukaryota"/>
</dbReference>
<sequence length="1383" mass="157673">DRAVCELPTPRSTLPVIKNTLDLAVRQRARIYDWILEQCREHGGRPWRVRVLGRPPAVIVSSPEAMEDILKTQFEVFVKGSAVATISKDLLGDGIFAVDGSQWKHQRKAASHFFSMNMIRDAMEHVVRDHSVRLTKKLSEAAVSGEVVNIKRVLDFYTMDVFTKIGFGVELRGLETGGNSDFMEAFERATRRIMARFQQPMCIWKLARWLSVGAERQMASDMKLINGVVYDVIHRNLEGKKQRKQSGGTFNSGREDLISLFLEKANVEYSDDDHVKMTPTMLRDMSMVFLFAGRDSTSLTMTWYIIEMNRHPEALANVRRELTDKLPRLGLNDAETPSMEDIDELVYLEAAIRECIRLNPVAPVLQRTAAQDTTLYDGTFVKAGTRVILPHYAMGRLETVWGPDAEQYKPERWIDPDTGKLVHASPYKFAAFLAGPRMCLGMRFALAEMKLTLATVLSKFHIETVEDPFEFTYVPSVTLQVKGPVDVRPEEMKLEAMTAWVSPASVAATCVAALLVYLATPSAHDRAVKHLPGPDGDLPILRNTLEIIAAQKSGTFHDWALKYCRKYQGKPWRLRVVGKEPTVVLCCPEAFEDIQKTQFEAFDKSRFVSAAMYDVLGQGIFAISGPLWQHQRKTASHLFTTQMLQYAMEVVVPEKGDELIKRLDGVCLKEKTADRVVSMKRLLDLYTMDIFAKVGFDVDLHGVQSNQNAELLDSFDRMSVRILERIQQPMWYWKLLRWLHVGPEKQLAEDVKKLDDLVYGVMARSIEDKNRQDASQSARKDLISLFIDKSDVEYTKGVHTKKDLKLMRDFVISFLAAGRETTATAMSWVILMMNRYPDVLKRVRQELNEKLPGLASGKLRAPSMEDAQKLVFLEAVVRETLRLFPVVAITGRSATRDVYLYEGTLIKAGTRVVMPHYAMGRMSTVWGPDVDEFKPDRWIDPITGKGKVVSPFKFSVFLGGPRICLGKKFALAEIKISLAKLLSQFDFKTVRDPFDFTSPRALLKMLRSSWRLRLSLRRFSTATASSSPRQLQFVTSNAIDRRLLQGLTSADDDARPVNLIQDEEGARRVLDKIKALGPDHFHACDTEVGQIDIKAVGPVGNGVVTCLSLYSGPDVDYGNGPYVWVDNLDSAEGTLQYFKTFLESKQYRKVWHNYSFDRHVLYNHGINVQGLGGDTMHMARLWNTARFQNGGYSLEALTADLLLQRKKPMKELFGIPKLKKDGSKGKERLMPSVEELQRFPEFRKRWIRYSVYDAESTWFLHRVLQHKLDQTFWFEKPPKTGEGEVEPQVGSMYDFYRQYIIPFGECLTDIERKGMHVDLEYLAGVEKQALQDRARLERLVLKWASRYCEESERMNLFSAAQKQQLLFAPYFDQKKKKEVLPAE</sequence>
<dbReference type="InterPro" id="IPR002401">
    <property type="entry name" value="Cyt_P450_E_grp-I"/>
</dbReference>
<dbReference type="VEuPathDB" id="FungiDB:KRP22_4997"/>
<dbReference type="SUPFAM" id="SSF53098">
    <property type="entry name" value="Ribonuclease H-like"/>
    <property type="match status" value="1"/>
</dbReference>
<evidence type="ECO:0000256" key="3">
    <source>
        <dbReference type="ARBA" id="ARBA00023002"/>
    </source>
</evidence>
<evidence type="ECO:0000313" key="6">
    <source>
        <dbReference type="EnsemblProtists" id="Phyra87040"/>
    </source>
</evidence>
<dbReference type="VEuPathDB" id="FungiDB:KRP23_553"/>
<dbReference type="PANTHER" id="PTHR24296">
    <property type="entry name" value="CYTOCHROME P450"/>
    <property type="match status" value="1"/>
</dbReference>
<feature type="domain" description="3'-5' exonuclease" evidence="5">
    <location>
        <begin position="1083"/>
        <end position="1268"/>
    </location>
</feature>
<dbReference type="STRING" id="164328.H3H8C4"/>
<reference evidence="7" key="1">
    <citation type="journal article" date="2006" name="Science">
        <title>Phytophthora genome sequences uncover evolutionary origins and mechanisms of pathogenesis.</title>
        <authorList>
            <person name="Tyler B.M."/>
            <person name="Tripathy S."/>
            <person name="Zhang X."/>
            <person name="Dehal P."/>
            <person name="Jiang R.H."/>
            <person name="Aerts A."/>
            <person name="Arredondo F.D."/>
            <person name="Baxter L."/>
            <person name="Bensasson D."/>
            <person name="Beynon J.L."/>
            <person name="Chapman J."/>
            <person name="Damasceno C.M."/>
            <person name="Dorrance A.E."/>
            <person name="Dou D."/>
            <person name="Dickerman A.W."/>
            <person name="Dubchak I.L."/>
            <person name="Garbelotto M."/>
            <person name="Gijzen M."/>
            <person name="Gordon S.G."/>
            <person name="Govers F."/>
            <person name="Grunwald N.J."/>
            <person name="Huang W."/>
            <person name="Ivors K.L."/>
            <person name="Jones R.W."/>
            <person name="Kamoun S."/>
            <person name="Krampis K."/>
            <person name="Lamour K.H."/>
            <person name="Lee M.K."/>
            <person name="McDonald W.H."/>
            <person name="Medina M."/>
            <person name="Meijer H.J."/>
            <person name="Nordberg E.K."/>
            <person name="Maclean D.J."/>
            <person name="Ospina-Giraldo M.D."/>
            <person name="Morris P.F."/>
            <person name="Phuntumart V."/>
            <person name="Putnam N.H."/>
            <person name="Rash S."/>
            <person name="Rose J.K."/>
            <person name="Sakihama Y."/>
            <person name="Salamov A.A."/>
            <person name="Savidor A."/>
            <person name="Scheuring C.F."/>
            <person name="Smith B.M."/>
            <person name="Sobral B.W."/>
            <person name="Terry A."/>
            <person name="Torto-Alalibo T.A."/>
            <person name="Win J."/>
            <person name="Xu Z."/>
            <person name="Zhang H."/>
            <person name="Grigoriev I.V."/>
            <person name="Rokhsar D.S."/>
            <person name="Boore J.L."/>
        </authorList>
    </citation>
    <scope>NUCLEOTIDE SEQUENCE [LARGE SCALE GENOMIC DNA]</scope>
    <source>
        <strain evidence="7">Pr102</strain>
    </source>
</reference>
<dbReference type="PRINTS" id="PR00385">
    <property type="entry name" value="P450"/>
</dbReference>
<accession>H3H8C4</accession>
<evidence type="ECO:0000256" key="4">
    <source>
        <dbReference type="ARBA" id="ARBA00023004"/>
    </source>
</evidence>
<dbReference type="VEuPathDB" id="FungiDB:KRP23_11688"/>
<dbReference type="GO" id="GO:0004497">
    <property type="term" value="F:monooxygenase activity"/>
    <property type="evidence" value="ECO:0007669"/>
    <property type="project" value="InterPro"/>
</dbReference>
<keyword evidence="2" id="KW-0479">Metal-binding</keyword>
<dbReference type="OMA" id="NEEWRTI"/>
<dbReference type="FunFam" id="3.30.420.10:FF:000138">
    <property type="entry name" value="DNA polymerase I"/>
    <property type="match status" value="1"/>
</dbReference>
<keyword evidence="4" id="KW-0408">Iron</keyword>
<dbReference type="GO" id="GO:0003676">
    <property type="term" value="F:nucleic acid binding"/>
    <property type="evidence" value="ECO:0007669"/>
    <property type="project" value="InterPro"/>
</dbReference>
<evidence type="ECO:0000256" key="1">
    <source>
        <dbReference type="ARBA" id="ARBA00010617"/>
    </source>
</evidence>
<dbReference type="eggNOG" id="KOG0950">
    <property type="taxonomic scope" value="Eukaryota"/>
</dbReference>
<dbReference type="Proteomes" id="UP000005238">
    <property type="component" value="Unassembled WGS sequence"/>
</dbReference>
<dbReference type="InterPro" id="IPR036396">
    <property type="entry name" value="Cyt_P450_sf"/>
</dbReference>
<dbReference type="VEuPathDB" id="FungiDB:KRP22_4998"/>
<dbReference type="VEuPathDB" id="FungiDB:KRP22_4999"/>
<dbReference type="Pfam" id="PF01612">
    <property type="entry name" value="DNA_pol_A_exo1"/>
    <property type="match status" value="1"/>
</dbReference>
<dbReference type="InterPro" id="IPR002562">
    <property type="entry name" value="3'-5'_exonuclease_dom"/>
</dbReference>
<proteinExistence type="inferred from homology"/>
<dbReference type="GO" id="GO:0006139">
    <property type="term" value="P:nucleobase-containing compound metabolic process"/>
    <property type="evidence" value="ECO:0007669"/>
    <property type="project" value="InterPro"/>
</dbReference>
<keyword evidence="7" id="KW-1185">Reference proteome</keyword>
<protein>
    <recommendedName>
        <fullName evidence="5">3'-5' exonuclease domain-containing protein</fullName>
    </recommendedName>
</protein>
<dbReference type="GO" id="GO:0020037">
    <property type="term" value="F:heme binding"/>
    <property type="evidence" value="ECO:0007669"/>
    <property type="project" value="InterPro"/>
</dbReference>
<dbReference type="InterPro" id="IPR036397">
    <property type="entry name" value="RNaseH_sf"/>
</dbReference>
<evidence type="ECO:0000259" key="5">
    <source>
        <dbReference type="Pfam" id="PF01612"/>
    </source>
</evidence>
<dbReference type="InParanoid" id="H3H8C4"/>
<dbReference type="GO" id="GO:0008408">
    <property type="term" value="F:3'-5' exonuclease activity"/>
    <property type="evidence" value="ECO:0007669"/>
    <property type="project" value="InterPro"/>
</dbReference>